<protein>
    <submittedName>
        <fullName evidence="1">Uncharacterized protein</fullName>
    </submittedName>
</protein>
<evidence type="ECO:0000313" key="1">
    <source>
        <dbReference type="EMBL" id="GJT93823.1"/>
    </source>
</evidence>
<evidence type="ECO:0000313" key="2">
    <source>
        <dbReference type="Proteomes" id="UP001151760"/>
    </source>
</evidence>
<sequence length="193" mass="22377">MNKQDCNFTTSISENLSNKHLDEGSTSQEIQADIYDTDLNESCIQENQLHDELKYGAYNTISKTHWCEPVRQRGYAFWANSDLLHEEMEGIKAVTKIVVRARYTGKVNDITKERILQKYWDSKLGGRTWENTITKDQEDPEKCKETMTRAIVRAMVNKLHEEWFSGVSEDKDDLEGIIDYLEPTLYDGLIDPC</sequence>
<keyword evidence="2" id="KW-1185">Reference proteome</keyword>
<reference evidence="1" key="1">
    <citation type="journal article" date="2022" name="Int. J. Mol. Sci.">
        <title>Draft Genome of Tanacetum Coccineum: Genomic Comparison of Closely Related Tanacetum-Family Plants.</title>
        <authorList>
            <person name="Yamashiro T."/>
            <person name="Shiraishi A."/>
            <person name="Nakayama K."/>
            <person name="Satake H."/>
        </authorList>
    </citation>
    <scope>NUCLEOTIDE SEQUENCE</scope>
</reference>
<name>A0ABQ5I1A8_9ASTR</name>
<dbReference type="EMBL" id="BQNB010020239">
    <property type="protein sequence ID" value="GJT93823.1"/>
    <property type="molecule type" value="Genomic_DNA"/>
</dbReference>
<comment type="caution">
    <text evidence="1">The sequence shown here is derived from an EMBL/GenBank/DDBJ whole genome shotgun (WGS) entry which is preliminary data.</text>
</comment>
<dbReference type="Proteomes" id="UP001151760">
    <property type="component" value="Unassembled WGS sequence"/>
</dbReference>
<accession>A0ABQ5I1A8</accession>
<proteinExistence type="predicted"/>
<organism evidence="1 2">
    <name type="scientific">Tanacetum coccineum</name>
    <dbReference type="NCBI Taxonomy" id="301880"/>
    <lineage>
        <taxon>Eukaryota</taxon>
        <taxon>Viridiplantae</taxon>
        <taxon>Streptophyta</taxon>
        <taxon>Embryophyta</taxon>
        <taxon>Tracheophyta</taxon>
        <taxon>Spermatophyta</taxon>
        <taxon>Magnoliopsida</taxon>
        <taxon>eudicotyledons</taxon>
        <taxon>Gunneridae</taxon>
        <taxon>Pentapetalae</taxon>
        <taxon>asterids</taxon>
        <taxon>campanulids</taxon>
        <taxon>Asterales</taxon>
        <taxon>Asteraceae</taxon>
        <taxon>Asteroideae</taxon>
        <taxon>Anthemideae</taxon>
        <taxon>Anthemidinae</taxon>
        <taxon>Tanacetum</taxon>
    </lineage>
</organism>
<reference evidence="1" key="2">
    <citation type="submission" date="2022-01" db="EMBL/GenBank/DDBJ databases">
        <authorList>
            <person name="Yamashiro T."/>
            <person name="Shiraishi A."/>
            <person name="Satake H."/>
            <person name="Nakayama K."/>
        </authorList>
    </citation>
    <scope>NUCLEOTIDE SEQUENCE</scope>
</reference>
<gene>
    <name evidence="1" type="ORF">Tco_1082668</name>
</gene>